<dbReference type="NCBIfam" id="TIGR00278">
    <property type="entry name" value="membrane protein insertion efficiency factor YidD"/>
    <property type="match status" value="1"/>
</dbReference>
<evidence type="ECO:0000313" key="2">
    <source>
        <dbReference type="Proteomes" id="UP001139994"/>
    </source>
</evidence>
<evidence type="ECO:0000313" key="1">
    <source>
        <dbReference type="EMBL" id="MCU7237356.1"/>
    </source>
</evidence>
<dbReference type="InterPro" id="IPR002696">
    <property type="entry name" value="Membr_insert_effic_factor_YidD"/>
</dbReference>
<dbReference type="SMART" id="SM01234">
    <property type="entry name" value="Haemolytic"/>
    <property type="match status" value="1"/>
</dbReference>
<gene>
    <name evidence="1" type="primary">yidD</name>
    <name evidence="1" type="ORF">OC929_04780</name>
</gene>
<dbReference type="PANTHER" id="PTHR33383">
    <property type="entry name" value="MEMBRANE PROTEIN INSERTION EFFICIENCY FACTOR-RELATED"/>
    <property type="match status" value="1"/>
</dbReference>
<comment type="caution">
    <text evidence="1">The sequence shown here is derived from an EMBL/GenBank/DDBJ whole genome shotgun (WGS) entry which is preliminary data.</text>
</comment>
<dbReference type="Pfam" id="PF01809">
    <property type="entry name" value="YidD"/>
    <property type="match status" value="1"/>
</dbReference>
<reference evidence="1" key="3">
    <citation type="journal article" date="2023" name="mSystems">
        <title>Charting the Lipopeptidome of Nonpathogenic Pseudomonas.</title>
        <authorList>
            <person name="Cesa-Luna C."/>
            <person name="Geudens N."/>
            <person name="Girard L."/>
            <person name="De Roo V."/>
            <person name="Maklad H.R."/>
            <person name="Martins J.C."/>
            <person name="Hofte M."/>
            <person name="De Mot R."/>
        </authorList>
    </citation>
    <scope>NUCLEOTIDE SEQUENCE</scope>
    <source>
        <strain evidence="1">COR51</strain>
    </source>
</reference>
<proteinExistence type="predicted"/>
<dbReference type="RefSeq" id="WP_262950583.1">
    <property type="nucleotide sequence ID" value="NZ_JAOSLA010000004.1"/>
</dbReference>
<reference evidence="1" key="2">
    <citation type="submission" date="2022-09" db="EMBL/GenBank/DDBJ databases">
        <authorList>
            <person name="Cesa-Luna C."/>
            <person name="Girard L."/>
            <person name="Lood C."/>
            <person name="Hofte M."/>
            <person name="De Mot R."/>
        </authorList>
    </citation>
    <scope>NUCLEOTIDE SEQUENCE</scope>
    <source>
        <strain evidence="1">COR51</strain>
    </source>
</reference>
<dbReference type="EMBL" id="JAOSLA010000004">
    <property type="protein sequence ID" value="MCU7237356.1"/>
    <property type="molecule type" value="Genomic_DNA"/>
</dbReference>
<protein>
    <submittedName>
        <fullName evidence="1">Membrane protein insertion efficiency factor YidD</fullName>
    </submittedName>
</protein>
<organism evidence="1 2">
    <name type="scientific">Pseudomonas peradeniyensis</name>
    <dbReference type="NCBI Taxonomy" id="2745488"/>
    <lineage>
        <taxon>Bacteria</taxon>
        <taxon>Pseudomonadati</taxon>
        <taxon>Pseudomonadota</taxon>
        <taxon>Gammaproteobacteria</taxon>
        <taxon>Pseudomonadales</taxon>
        <taxon>Pseudomonadaceae</taxon>
        <taxon>Pseudomonas</taxon>
    </lineage>
</organism>
<sequence length="68" mass="7722">MIAGLSVGVIRFYQRVAPSRLRNACRFEPSCSNYALLAIEKHGAVRGWKMALNRIHRCRFPNGGEDYP</sequence>
<reference evidence="1" key="1">
    <citation type="journal article" date="2022" name="Microbiol. Spectr.">
        <title>An Nuclear Magnetic Resonance Fingerprint Matching Approach for the Identification and Structural Re-Evaluation of Pseudomonas Lipopeptides.</title>
        <authorList>
            <person name="De Roo V."/>
            <person name="Verleysen Y."/>
            <person name="Kovacs B."/>
            <person name="De Vleeschouwer M."/>
            <person name="Muangkaew P."/>
            <person name="Girard L."/>
            <person name="Hofte M."/>
            <person name="De Mot R."/>
            <person name="Madder A."/>
            <person name="Geudens N."/>
            <person name="Martins J.C."/>
        </authorList>
    </citation>
    <scope>NUCLEOTIDE SEQUENCE</scope>
    <source>
        <strain evidence="1">COR51</strain>
    </source>
</reference>
<keyword evidence="2" id="KW-1185">Reference proteome</keyword>
<name>A0ABT2V6M8_9PSED</name>
<accession>A0ABT2V6M8</accession>
<dbReference type="PANTHER" id="PTHR33383:SF1">
    <property type="entry name" value="MEMBRANE PROTEIN INSERTION EFFICIENCY FACTOR-RELATED"/>
    <property type="match status" value="1"/>
</dbReference>
<dbReference type="Proteomes" id="UP001139994">
    <property type="component" value="Unassembled WGS sequence"/>
</dbReference>